<dbReference type="Proteomes" id="UP000321947">
    <property type="component" value="Unassembled WGS sequence"/>
</dbReference>
<dbReference type="OrthoDB" id="1939135at2759"/>
<comment type="caution">
    <text evidence="2">The sequence shown here is derived from an EMBL/GenBank/DDBJ whole genome shotgun (WGS) entry which is preliminary data.</text>
</comment>
<evidence type="ECO:0000313" key="3">
    <source>
        <dbReference type="EMBL" id="TYK10632.1"/>
    </source>
</evidence>
<dbReference type="EMBL" id="SSTD01011101">
    <property type="protein sequence ID" value="TYK10632.1"/>
    <property type="molecule type" value="Genomic_DNA"/>
</dbReference>
<evidence type="ECO:0000259" key="1">
    <source>
        <dbReference type="Pfam" id="PF24626"/>
    </source>
</evidence>
<dbReference type="EMBL" id="SSTE01017007">
    <property type="protein sequence ID" value="KAA0040905.1"/>
    <property type="molecule type" value="Genomic_DNA"/>
</dbReference>
<protein>
    <submittedName>
        <fullName evidence="2">Pol protein</fullName>
    </submittedName>
</protein>
<feature type="domain" description="Tf2-1-like SH3-like" evidence="1">
    <location>
        <begin position="20"/>
        <end position="59"/>
    </location>
</feature>
<dbReference type="Pfam" id="PF24626">
    <property type="entry name" value="SH3_Tf2-1"/>
    <property type="match status" value="1"/>
</dbReference>
<evidence type="ECO:0000313" key="4">
    <source>
        <dbReference type="Proteomes" id="UP000321393"/>
    </source>
</evidence>
<dbReference type="AlphaFoldDB" id="A0A5A7THN3"/>
<sequence>MYVGNIDVDVRRKDLEFDVGDRVFLKVAPMKGVLRFEKKGKLSPRFVGPFENLKRIGPVYMADPSHVVDYEALENDENLSYGEQPVDEILARELLLKDLRRSSSPFRRRVFRHSLAINFTVIQSFSLSISSDAAS</sequence>
<name>A0A5A7THN3_CUCMM</name>
<organism evidence="2 4">
    <name type="scientific">Cucumis melo var. makuwa</name>
    <name type="common">Oriental melon</name>
    <dbReference type="NCBI Taxonomy" id="1194695"/>
    <lineage>
        <taxon>Eukaryota</taxon>
        <taxon>Viridiplantae</taxon>
        <taxon>Streptophyta</taxon>
        <taxon>Embryophyta</taxon>
        <taxon>Tracheophyta</taxon>
        <taxon>Spermatophyta</taxon>
        <taxon>Magnoliopsida</taxon>
        <taxon>eudicotyledons</taxon>
        <taxon>Gunneridae</taxon>
        <taxon>Pentapetalae</taxon>
        <taxon>rosids</taxon>
        <taxon>fabids</taxon>
        <taxon>Cucurbitales</taxon>
        <taxon>Cucurbitaceae</taxon>
        <taxon>Benincaseae</taxon>
        <taxon>Cucumis</taxon>
    </lineage>
</organism>
<proteinExistence type="predicted"/>
<dbReference type="PANTHER" id="PTHR46148">
    <property type="entry name" value="CHROMO DOMAIN-CONTAINING PROTEIN"/>
    <property type="match status" value="1"/>
</dbReference>
<dbReference type="Proteomes" id="UP000321393">
    <property type="component" value="Unassembled WGS sequence"/>
</dbReference>
<gene>
    <name evidence="3" type="ORF">E5676_scaffold315G001130</name>
    <name evidence="2" type="ORF">E6C27_scaffold125G00150</name>
</gene>
<dbReference type="PANTHER" id="PTHR46148:SF60">
    <property type="entry name" value="CHROMO DOMAIN-CONTAINING PROTEIN"/>
    <property type="match status" value="1"/>
</dbReference>
<accession>A0A5A7THN3</accession>
<evidence type="ECO:0000313" key="2">
    <source>
        <dbReference type="EMBL" id="KAA0040905.1"/>
    </source>
</evidence>
<dbReference type="InterPro" id="IPR056924">
    <property type="entry name" value="SH3_Tf2-1"/>
</dbReference>
<evidence type="ECO:0000313" key="5">
    <source>
        <dbReference type="Proteomes" id="UP000321947"/>
    </source>
</evidence>
<reference evidence="4 5" key="1">
    <citation type="submission" date="2019-08" db="EMBL/GenBank/DDBJ databases">
        <title>Draft genome sequences of two oriental melons (Cucumis melo L. var makuwa).</title>
        <authorList>
            <person name="Kwon S.-Y."/>
        </authorList>
    </citation>
    <scope>NUCLEOTIDE SEQUENCE [LARGE SCALE GENOMIC DNA]</scope>
    <source>
        <strain evidence="5">cv. Chang Bougi</strain>
        <strain evidence="4">cv. SW 3</strain>
        <tissue evidence="2">Leaf</tissue>
    </source>
</reference>